<reference evidence="1 2" key="1">
    <citation type="submission" date="2015-05" db="EMBL/GenBank/DDBJ databases">
        <title>A genomic and transcriptomic approach to investigate the blue pigment phenotype in Pseudomonas fluorescens.</title>
        <authorList>
            <person name="Andreani N.A."/>
            <person name="Cardazzo B."/>
        </authorList>
    </citation>
    <scope>NUCLEOTIDE SEQUENCE [LARGE SCALE GENOMIC DNA]</scope>
    <source>
        <strain evidence="1 2">Ps_22</strain>
    </source>
</reference>
<sequence length="88" mass="9539">MVICWPGFFDSAAAMVTISVPMNENMVVRIAANTAPMPLGMNPWVSNRCETPLTWLVGKKPKIAARPRITKPTIATTLISANQNSNSP</sequence>
<dbReference type="Proteomes" id="UP000061348">
    <property type="component" value="Unassembled WGS sequence"/>
</dbReference>
<accession>A0A109LDQ6</accession>
<protein>
    <submittedName>
        <fullName evidence="1">Uncharacterized protein</fullName>
    </submittedName>
</protein>
<dbReference type="EMBL" id="LCYA01000121">
    <property type="protein sequence ID" value="KWV85686.1"/>
    <property type="molecule type" value="Genomic_DNA"/>
</dbReference>
<organism evidence="1 2">
    <name type="scientific">Pseudomonas fluorescens</name>
    <dbReference type="NCBI Taxonomy" id="294"/>
    <lineage>
        <taxon>Bacteria</taxon>
        <taxon>Pseudomonadati</taxon>
        <taxon>Pseudomonadota</taxon>
        <taxon>Gammaproteobacteria</taxon>
        <taxon>Pseudomonadales</taxon>
        <taxon>Pseudomonadaceae</taxon>
        <taxon>Pseudomonas</taxon>
    </lineage>
</organism>
<evidence type="ECO:0000313" key="1">
    <source>
        <dbReference type="EMBL" id="KWV85686.1"/>
    </source>
</evidence>
<evidence type="ECO:0000313" key="2">
    <source>
        <dbReference type="Proteomes" id="UP000061348"/>
    </source>
</evidence>
<comment type="caution">
    <text evidence="1">The sequence shown here is derived from an EMBL/GenBank/DDBJ whole genome shotgun (WGS) entry which is preliminary data.</text>
</comment>
<dbReference type="AlphaFoldDB" id="A0A109LDQ6"/>
<name>A0A109LDQ6_PSEFL</name>
<gene>
    <name evidence="1" type="ORF">PFLmoz3_04507</name>
</gene>
<proteinExistence type="predicted"/>